<proteinExistence type="predicted"/>
<sequence length="63" mass="7142">MKLLPELVQVEQEISEATTKHPRALFHIFLSKTPVIPRTSVRGCKGVNTLSLFEETLKNHNTL</sequence>
<protein>
    <submittedName>
        <fullName evidence="1">Uncharacterized protein</fullName>
    </submittedName>
</protein>
<keyword evidence="2" id="KW-1185">Reference proteome</keyword>
<dbReference type="EMBL" id="NHMP01000003">
    <property type="protein sequence ID" value="OXE49763.1"/>
    <property type="molecule type" value="Genomic_DNA"/>
</dbReference>
<reference evidence="2" key="1">
    <citation type="submission" date="2017-05" db="EMBL/GenBank/DDBJ databases">
        <title>Improved OligoMM genomes.</title>
        <authorList>
            <person name="Garzetti D."/>
        </authorList>
    </citation>
    <scope>NUCLEOTIDE SEQUENCE [LARGE SCALE GENOMIC DNA]</scope>
    <source>
        <strain evidence="2">YL45</strain>
    </source>
</reference>
<name>A0A227KQY0_9BURK</name>
<comment type="caution">
    <text evidence="1">The sequence shown here is derived from an EMBL/GenBank/DDBJ whole genome shotgun (WGS) entry which is preliminary data.</text>
</comment>
<accession>A0A227KQY0</accession>
<organism evidence="1 2">
    <name type="scientific">Turicimonas muris</name>
    <dbReference type="NCBI Taxonomy" id="1796652"/>
    <lineage>
        <taxon>Bacteria</taxon>
        <taxon>Pseudomonadati</taxon>
        <taxon>Pseudomonadota</taxon>
        <taxon>Betaproteobacteria</taxon>
        <taxon>Burkholderiales</taxon>
        <taxon>Sutterellaceae</taxon>
        <taxon>Turicimonas</taxon>
    </lineage>
</organism>
<evidence type="ECO:0000313" key="2">
    <source>
        <dbReference type="Proteomes" id="UP000214610"/>
    </source>
</evidence>
<gene>
    <name evidence="1" type="ORF">ADH67_06445</name>
</gene>
<evidence type="ECO:0000313" key="1">
    <source>
        <dbReference type="EMBL" id="OXE49763.1"/>
    </source>
</evidence>
<dbReference type="Proteomes" id="UP000214610">
    <property type="component" value="Unassembled WGS sequence"/>
</dbReference>
<dbReference type="AlphaFoldDB" id="A0A227KQY0"/>